<dbReference type="EMBL" id="AP026867">
    <property type="protein sequence ID" value="BDS09962.1"/>
    <property type="molecule type" value="Genomic_DNA"/>
</dbReference>
<dbReference type="InterPro" id="IPR026444">
    <property type="entry name" value="Secre_tail"/>
</dbReference>
<dbReference type="KEGG" id="aup:AsAng_0006670"/>
<accession>A0A915YBD8</accession>
<proteinExistence type="predicted"/>
<dbReference type="Proteomes" id="UP001060919">
    <property type="component" value="Chromosome"/>
</dbReference>
<protein>
    <submittedName>
        <fullName evidence="2">T9SS type A sorting domain-containing protein</fullName>
    </submittedName>
</protein>
<gene>
    <name evidence="2" type="ORF">AsAng_0006670</name>
</gene>
<dbReference type="NCBIfam" id="TIGR04183">
    <property type="entry name" value="Por_Secre_tail"/>
    <property type="match status" value="1"/>
</dbReference>
<name>A0A915YBD8_9BACT</name>
<organism evidence="2 3">
    <name type="scientific">Aureispira anguillae</name>
    <dbReference type="NCBI Taxonomy" id="2864201"/>
    <lineage>
        <taxon>Bacteria</taxon>
        <taxon>Pseudomonadati</taxon>
        <taxon>Bacteroidota</taxon>
        <taxon>Saprospiria</taxon>
        <taxon>Saprospirales</taxon>
        <taxon>Saprospiraceae</taxon>
        <taxon>Aureispira</taxon>
    </lineage>
</organism>
<sequence length="1682" mass="183149">MKKISTIISIIFFNTIFFSHYSYGQCSCNTLVGGAQNLDLYWVGDVDNNYNNPCNWRVGAFSNTDVPCQAPRSNDNVFFSAAAFASPNKVVHIDQNSNCKNMLWDNAILPANKPQLTSASTAVNLNIFGNLTLTDIGKMDVNFNGNLTFFGTGANVYTLDTRGHNLKLQSFLISLDPIAELRLLSDLVLNNINNNNHNYSYSLRGGIIEHQEGHFNTNGQTVNADGLRSYIGSSRKLTLDNSSIHLRVAGWYPGLFNLNNFSPASNLSATGSHIHLETASQWGLTEITTFQSTLVFDSISLNLGYAHRNLSGKINCNYLSIASNSVLQNANFSCNTLVLHNGTMLFSGASRVLEFDNFFGPTGCSEYAYIQGLSPTSPIVIRKKTAGTLALNNLILSRVSGDIGAGSSYIATNSKDAGNNTNISISTPTGCPSDLYFRPTSTTAPTAWNDPANWFNSAGIAANQVPSPFTNVHFDAASGTNVTLNTIVGNCNNMNWTTVPTNFKMIVYYPLGVMGNVNLTNNGGAEILGGTAGYLLIRGLHLYGNSNTFTSNTVPVKTGIAFSPSADYTFADSLYGNQIKMQSGSTIRTQNIGMSISHLWGVANRYMDNTQVHFRGTGWPICYQSGSSVVAYTGNTSFHFDHSGGGAKTISGHLPNVYIADGARDVRLAGRIEGDLHFLGDAQLYRPGSYNTTTLTVDSSVYIATGATLSTRGGTLNIGQNLNASGDCRNYGLIQSDIGTTNIKVDGVANVNNVAFNNINQTGVNPINVVNCVDAGGNSGINFSTATVSQTYYWRAHSSDPTDFVGNWSDPGHWTTSIGNTQGDSLCIPTLADNVIFDVNSSSATSNGCTIDGSAFCNNLLASNGIVLSAAFLQKLYVGGDFILDNSASAVNINNLIGTIFLVGGGNINTDGSNLRVKELVLDSEGNTFNLLNPIYLAQTATNNYSGILRLNAGSFNSNGHNISIENAFLSMSNKTRAFDFSNSTIFLSMKSYYRNSSGVIHFPWRIDNTTSFTLQAGDLDIDGSPITSSMDVQFYLGDDLSYQLFHIYNTTQTIQLRGNNAHIQYADLATNVNIKNNMEVDSISVYGGNTYLLDNNLTLELTAPHGKIISRNVGPGSFVTIENNAAANVGLSYIHKEYGNSFCINYVKVRDVKATKAATQPAACTQPDCWSLLAIETDQNSDSISIKNNDWGIWQFKLPPLVNPTSFGADTVIICKTGSNLFYPIQITGTSPYIIDYNWVDATNPATSGGQSGIVVYDNDNNPNTPYTYNVPLNPIVNSFDYTVEIATSRCGERILSTPVQTHVVIPVSNPLVANNRTGSCTFYNEGEWYAILDDIDERPIVSLLDSTLSPDSLELVNTEVFFEPTVQTLVYNGLVYPYLQRHWQITPTNNTMTKVRLYFTQQELTALGANTFAGIYNGGLDVATELKVLKYRDGTFLTSTTSPDVVEVPFSVVAKDAADWAANPNAATPFSTTTDLIAIEFEVNSFSHFAIVTTQDALLDNSNLLSFTAQLHQKGSTKLDWTVERMDQVASFVVEHTTNYQNINQLGEVSPVQGKLSYRFMDNKPYVGENYYRIKTIDRDGSVHYSAWKVVHITSDARPVLYPNPTHDHLNVQLYLEEITTLKWSVTDLLGRTILQQETSTNTGIQTFGISTQNLSNGTYILKIENTQTGAITQHQFVKR</sequence>
<dbReference type="Pfam" id="PF18962">
    <property type="entry name" value="Por_Secre_tail"/>
    <property type="match status" value="1"/>
</dbReference>
<evidence type="ECO:0000259" key="1">
    <source>
        <dbReference type="Pfam" id="PF18962"/>
    </source>
</evidence>
<dbReference type="RefSeq" id="WP_264791309.1">
    <property type="nucleotide sequence ID" value="NZ_AP026867.1"/>
</dbReference>
<keyword evidence="3" id="KW-1185">Reference proteome</keyword>
<reference evidence="2" key="1">
    <citation type="submission" date="2022-09" db="EMBL/GenBank/DDBJ databases">
        <title>Aureispira anguillicida sp. nov., isolated from Leptocephalus of Japanese eel Anguilla japonica.</title>
        <authorList>
            <person name="Yuasa K."/>
            <person name="Mekata T."/>
            <person name="Ikunari K."/>
        </authorList>
    </citation>
    <scope>NUCLEOTIDE SEQUENCE</scope>
    <source>
        <strain evidence="2">EL160426</strain>
    </source>
</reference>
<evidence type="ECO:0000313" key="2">
    <source>
        <dbReference type="EMBL" id="BDS09962.1"/>
    </source>
</evidence>
<evidence type="ECO:0000313" key="3">
    <source>
        <dbReference type="Proteomes" id="UP001060919"/>
    </source>
</evidence>
<feature type="domain" description="Secretion system C-terminal sorting" evidence="1">
    <location>
        <begin position="1603"/>
        <end position="1672"/>
    </location>
</feature>